<dbReference type="PANTHER" id="PTHR43663">
    <property type="entry name" value="CHROMATE TRANSPORT PROTEIN-RELATED"/>
    <property type="match status" value="1"/>
</dbReference>
<evidence type="ECO:0000256" key="7">
    <source>
        <dbReference type="SAM" id="Phobius"/>
    </source>
</evidence>
<accession>A0A3G9JDL3</accession>
<keyword evidence="4 7" id="KW-0812">Transmembrane</keyword>
<dbReference type="InterPro" id="IPR052518">
    <property type="entry name" value="CHR_Transporter"/>
</dbReference>
<evidence type="ECO:0000256" key="4">
    <source>
        <dbReference type="ARBA" id="ARBA00022692"/>
    </source>
</evidence>
<name>A0A3G9JDL3_9BACL</name>
<dbReference type="InterPro" id="IPR003370">
    <property type="entry name" value="Chromate_transpt"/>
</dbReference>
<protein>
    <submittedName>
        <fullName evidence="8">Chromate transporter</fullName>
    </submittedName>
</protein>
<dbReference type="OrthoDB" id="9027281at2"/>
<comment type="similarity">
    <text evidence="2">Belongs to the chromate ion transporter (CHR) (TC 2.A.51) family.</text>
</comment>
<dbReference type="AlphaFoldDB" id="A0A3G9JDL3"/>
<evidence type="ECO:0000256" key="3">
    <source>
        <dbReference type="ARBA" id="ARBA00022475"/>
    </source>
</evidence>
<reference evidence="8 9" key="1">
    <citation type="submission" date="2018-11" db="EMBL/GenBank/DDBJ databases">
        <title>Complete genome sequence of Paenibacillus baekrokdamisoli strain KCTC 33723.</title>
        <authorList>
            <person name="Kang S.W."/>
            <person name="Lee K.C."/>
            <person name="Kim K.K."/>
            <person name="Kim J.S."/>
            <person name="Kim D.S."/>
            <person name="Ko S.H."/>
            <person name="Yang S.H."/>
            <person name="Lee J.S."/>
        </authorList>
    </citation>
    <scope>NUCLEOTIDE SEQUENCE [LARGE SCALE GENOMIC DNA]</scope>
    <source>
        <strain evidence="8 9">KCTC 33723</strain>
    </source>
</reference>
<dbReference type="PANTHER" id="PTHR43663:SF2">
    <property type="entry name" value="CHROMATE TRANSPORT PROTEIN-RELATED"/>
    <property type="match status" value="1"/>
</dbReference>
<evidence type="ECO:0000313" key="9">
    <source>
        <dbReference type="Proteomes" id="UP000275368"/>
    </source>
</evidence>
<keyword evidence="5 7" id="KW-1133">Transmembrane helix</keyword>
<gene>
    <name evidence="8" type="ORF">Back11_34230</name>
</gene>
<comment type="subcellular location">
    <subcellularLocation>
        <location evidence="1">Cell membrane</location>
        <topology evidence="1">Multi-pass membrane protein</topology>
    </subcellularLocation>
</comment>
<feature type="transmembrane region" description="Helical" evidence="7">
    <location>
        <begin position="122"/>
        <end position="139"/>
    </location>
</feature>
<evidence type="ECO:0000256" key="2">
    <source>
        <dbReference type="ARBA" id="ARBA00005262"/>
    </source>
</evidence>
<sequence>MKWFQKKQLTMLAQLFWVFFRIGPSTFGGGYAMMPSIEREVVDKKQWMEEKDLVDMVSLAGTAPGGVGVNAAAFVGFRKAGVSGAIAAVVGVTLPTFLIVIILSLFYLFFQDNPKVEAALKGVHSAVTALILLAAYRMAQTSVFDATTTSISIIALLVLLFGNISPLYVIVTGLLAGIILVKGKEWIGLKVRTEKAGMNKQKPELLYLEYYI</sequence>
<keyword evidence="3" id="KW-1003">Cell membrane</keyword>
<dbReference type="Proteomes" id="UP000275368">
    <property type="component" value="Chromosome"/>
</dbReference>
<keyword evidence="6 7" id="KW-0472">Membrane</keyword>
<dbReference type="GO" id="GO:0005886">
    <property type="term" value="C:plasma membrane"/>
    <property type="evidence" value="ECO:0007669"/>
    <property type="project" value="UniProtKB-SubCell"/>
</dbReference>
<dbReference type="RefSeq" id="WP_125666359.1">
    <property type="nucleotide sequence ID" value="NZ_JACHXC010000008.1"/>
</dbReference>
<organism evidence="8 9">
    <name type="scientific">Paenibacillus baekrokdamisoli</name>
    <dbReference type="NCBI Taxonomy" id="1712516"/>
    <lineage>
        <taxon>Bacteria</taxon>
        <taxon>Bacillati</taxon>
        <taxon>Bacillota</taxon>
        <taxon>Bacilli</taxon>
        <taxon>Bacillales</taxon>
        <taxon>Paenibacillaceae</taxon>
        <taxon>Paenibacillus</taxon>
    </lineage>
</organism>
<feature type="transmembrane region" description="Helical" evidence="7">
    <location>
        <begin position="85"/>
        <end position="110"/>
    </location>
</feature>
<dbReference type="KEGG" id="pbk:Back11_34230"/>
<evidence type="ECO:0000256" key="5">
    <source>
        <dbReference type="ARBA" id="ARBA00022989"/>
    </source>
</evidence>
<keyword evidence="9" id="KW-1185">Reference proteome</keyword>
<evidence type="ECO:0000256" key="1">
    <source>
        <dbReference type="ARBA" id="ARBA00004651"/>
    </source>
</evidence>
<evidence type="ECO:0000313" key="8">
    <source>
        <dbReference type="EMBL" id="BBH22078.1"/>
    </source>
</evidence>
<feature type="transmembrane region" description="Helical" evidence="7">
    <location>
        <begin position="151"/>
        <end position="181"/>
    </location>
</feature>
<dbReference type="Pfam" id="PF02417">
    <property type="entry name" value="Chromate_transp"/>
    <property type="match status" value="1"/>
</dbReference>
<proteinExistence type="inferred from homology"/>
<dbReference type="EMBL" id="AP019308">
    <property type="protein sequence ID" value="BBH22078.1"/>
    <property type="molecule type" value="Genomic_DNA"/>
</dbReference>
<evidence type="ECO:0000256" key="6">
    <source>
        <dbReference type="ARBA" id="ARBA00023136"/>
    </source>
</evidence>
<dbReference type="GO" id="GO:0015109">
    <property type="term" value="F:chromate transmembrane transporter activity"/>
    <property type="evidence" value="ECO:0007669"/>
    <property type="project" value="InterPro"/>
</dbReference>